<dbReference type="Proteomes" id="UP000315471">
    <property type="component" value="Unassembled WGS sequence"/>
</dbReference>
<evidence type="ECO:0000313" key="1">
    <source>
        <dbReference type="EMBL" id="TWU43044.1"/>
    </source>
</evidence>
<accession>A0A5C6E3E6</accession>
<evidence type="ECO:0000313" key="2">
    <source>
        <dbReference type="Proteomes" id="UP000315471"/>
    </source>
</evidence>
<sequence>MRFAKYWTVAKNSSGTVTAKGWSDASQDDAAKKASDRLQRILNWLHNPQRDLDRYQYVVDDMICEQVIDRIESRDGNEIAVVSRNAYGSLILNITCVMIVDIDVESTIKRPGMIARLFGAKATSVDSVKARKLEQIRQWQNDHVDYSFRVYRTAAGLRAIVTNRVFESIDASTLQIMAELDSDPLYRNLCKSQKCFRARLTPKPWRIGCRSPREKFPFASKQSEQAFDKWYETYCQRTKNWSVCEFLESIGSRSIHPIAEQIIDLHDGFCCAKELKLA</sequence>
<comment type="caution">
    <text evidence="1">The sequence shown here is derived from an EMBL/GenBank/DDBJ whole genome shotgun (WGS) entry which is preliminary data.</text>
</comment>
<proteinExistence type="predicted"/>
<gene>
    <name evidence="1" type="ORF">Q31b_20790</name>
</gene>
<dbReference type="RefSeq" id="WP_146599539.1">
    <property type="nucleotide sequence ID" value="NZ_SJPY01000003.1"/>
</dbReference>
<keyword evidence="2" id="KW-1185">Reference proteome</keyword>
<dbReference type="EMBL" id="SJPY01000003">
    <property type="protein sequence ID" value="TWU43044.1"/>
    <property type="molecule type" value="Genomic_DNA"/>
</dbReference>
<organism evidence="1 2">
    <name type="scientific">Novipirellula aureliae</name>
    <dbReference type="NCBI Taxonomy" id="2527966"/>
    <lineage>
        <taxon>Bacteria</taxon>
        <taxon>Pseudomonadati</taxon>
        <taxon>Planctomycetota</taxon>
        <taxon>Planctomycetia</taxon>
        <taxon>Pirellulales</taxon>
        <taxon>Pirellulaceae</taxon>
        <taxon>Novipirellula</taxon>
    </lineage>
</organism>
<reference evidence="1 2" key="1">
    <citation type="submission" date="2019-02" db="EMBL/GenBank/DDBJ databases">
        <title>Deep-cultivation of Planctomycetes and their phenomic and genomic characterization uncovers novel biology.</title>
        <authorList>
            <person name="Wiegand S."/>
            <person name="Jogler M."/>
            <person name="Boedeker C."/>
            <person name="Pinto D."/>
            <person name="Vollmers J."/>
            <person name="Rivas-Marin E."/>
            <person name="Kohn T."/>
            <person name="Peeters S.H."/>
            <person name="Heuer A."/>
            <person name="Rast P."/>
            <person name="Oberbeckmann S."/>
            <person name="Bunk B."/>
            <person name="Jeske O."/>
            <person name="Meyerdierks A."/>
            <person name="Storesund J.E."/>
            <person name="Kallscheuer N."/>
            <person name="Luecker S."/>
            <person name="Lage O.M."/>
            <person name="Pohl T."/>
            <person name="Merkel B.J."/>
            <person name="Hornburger P."/>
            <person name="Mueller R.-W."/>
            <person name="Bruemmer F."/>
            <person name="Labrenz M."/>
            <person name="Spormann A.M."/>
            <person name="Op Den Camp H."/>
            <person name="Overmann J."/>
            <person name="Amann R."/>
            <person name="Jetten M.S.M."/>
            <person name="Mascher T."/>
            <person name="Medema M.H."/>
            <person name="Devos D.P."/>
            <person name="Kaster A.-K."/>
            <person name="Ovreas L."/>
            <person name="Rohde M."/>
            <person name="Galperin M.Y."/>
            <person name="Jogler C."/>
        </authorList>
    </citation>
    <scope>NUCLEOTIDE SEQUENCE [LARGE SCALE GENOMIC DNA]</scope>
    <source>
        <strain evidence="1 2">Q31b</strain>
    </source>
</reference>
<protein>
    <submittedName>
        <fullName evidence="1">Uncharacterized protein</fullName>
    </submittedName>
</protein>
<name>A0A5C6E3E6_9BACT</name>
<dbReference type="OrthoDB" id="877274at2"/>
<dbReference type="AlphaFoldDB" id="A0A5C6E3E6"/>